<dbReference type="KEGG" id="pcon:B0A89_00230"/>
<name>A0A1W6CTZ3_9RHOB</name>
<reference evidence="1 2" key="1">
    <citation type="submission" date="2017-03" db="EMBL/GenBank/DDBJ databases">
        <title>Genome sequence of Paracoccus contaminans isolated from a water microcosm.</title>
        <authorList>
            <person name="Aurass P."/>
            <person name="Karste S."/>
            <person name="Trost E."/>
            <person name="Glaeser S.P."/>
            <person name="Kaempfer P."/>
            <person name="Flieger A."/>
        </authorList>
    </citation>
    <scope>NUCLEOTIDE SEQUENCE [LARGE SCALE GENOMIC DNA]</scope>
    <source>
        <strain evidence="2">RKI 16-01929T\LMG 29738T\CCM 8701T\CIP 111112T</strain>
    </source>
</reference>
<dbReference type="STRING" id="1945662.B0A89_00230"/>
<dbReference type="OrthoDB" id="9772295at2"/>
<dbReference type="Proteomes" id="UP000193017">
    <property type="component" value="Chromosome"/>
</dbReference>
<evidence type="ECO:0008006" key="3">
    <source>
        <dbReference type="Google" id="ProtNLM"/>
    </source>
</evidence>
<dbReference type="AlphaFoldDB" id="A0A1W6CTZ3"/>
<proteinExistence type="predicted"/>
<dbReference type="InterPro" id="IPR014917">
    <property type="entry name" value="DUF1800"/>
</dbReference>
<organism evidence="1 2">
    <name type="scientific">Paracoccus contaminans</name>
    <dbReference type="NCBI Taxonomy" id="1945662"/>
    <lineage>
        <taxon>Bacteria</taxon>
        <taxon>Pseudomonadati</taxon>
        <taxon>Pseudomonadota</taxon>
        <taxon>Alphaproteobacteria</taxon>
        <taxon>Rhodobacterales</taxon>
        <taxon>Paracoccaceae</taxon>
        <taxon>Paracoccus</taxon>
    </lineage>
</organism>
<evidence type="ECO:0000313" key="2">
    <source>
        <dbReference type="Proteomes" id="UP000193017"/>
    </source>
</evidence>
<accession>A0A1W6CTZ3</accession>
<keyword evidence="2" id="KW-1185">Reference proteome</keyword>
<dbReference type="RefSeq" id="WP_085376429.1">
    <property type="nucleotide sequence ID" value="NZ_CP020612.1"/>
</dbReference>
<dbReference type="Pfam" id="PF08811">
    <property type="entry name" value="DUF1800"/>
    <property type="match status" value="1"/>
</dbReference>
<protein>
    <recommendedName>
        <fullName evidence="3">DUF1800 domain-containing protein</fullName>
    </recommendedName>
</protein>
<sequence>MTPAYPELAAIRLGYGLSPRHGAPDHAALVLESVQASTVPEGWTAEQASRAQSELDAARKGVKEQTVSMEEYRALNQRLNGQRLEVLRGRIARALDAPAGFGERLVQFWADHFTTVAQNPPQQIMAGAFVDEAIRPHLNGRFADMLVASSTHPMMLVYLNQNSSYGPNSPFVRRRPGRNLGLNENLGREIMELHTLGVGASYSQADVRELAELLTGLTYSPRDPVRFRPQIAEPGADRVLGRTYGGRGTDGMAEIARALGDLAAAPATADHIARKLAVHFAADDPPAALVADLAATWRASGGDLAQVNAVLAGHPALAQTFRAKVRQPLDYLVAALRALGVSGDQVRAFDTPATNQILSGPLQLMGQPFNRARGPDGWPEPAEAWITPQMLSARIAWALRIPSKLVDPLPDPRALLSAALGNTASPPLAAAVPRAENAREGVAIVLASTDFIRR</sequence>
<gene>
    <name evidence="1" type="ORF">B0A89_00230</name>
</gene>
<dbReference type="EMBL" id="CP020612">
    <property type="protein sequence ID" value="ARJ68324.1"/>
    <property type="molecule type" value="Genomic_DNA"/>
</dbReference>
<evidence type="ECO:0000313" key="1">
    <source>
        <dbReference type="EMBL" id="ARJ68324.1"/>
    </source>
</evidence>